<reference evidence="9" key="1">
    <citation type="journal article" date="2011" name="Stand. Genomic Sci.">
        <title>Complete genome sequence of Arthrobacter phenanthrenivorans type strain (Sphe3).</title>
        <authorList>
            <person name="Kallimanis A."/>
            <person name="Labutti K.M."/>
            <person name="Lapidus A."/>
            <person name="Clum A."/>
            <person name="Lykidis A."/>
            <person name="Mavromatis K."/>
            <person name="Pagani I."/>
            <person name="Liolios K."/>
            <person name="Ivanova N."/>
            <person name="Goodwin L."/>
            <person name="Pitluck S."/>
            <person name="Chen A."/>
            <person name="Palaniappan K."/>
            <person name="Markowitz V."/>
            <person name="Bristow J."/>
            <person name="Velentzas A.D."/>
            <person name="Perisynakis A."/>
            <person name="Ouzounis C.C."/>
            <person name="Kyrpides N.C."/>
            <person name="Koukkou A.I."/>
            <person name="Drainas C."/>
        </authorList>
    </citation>
    <scope>NUCLEOTIDE SEQUENCE [LARGE SCALE GENOMIC DNA]</scope>
    <source>
        <strain evidence="9">DSM 18606 / JCM 16027 / LMG 23796 / Sphe3</strain>
        <plasmid evidence="9">Plasmid pASPHE301</plasmid>
    </source>
</reference>
<evidence type="ECO:0000256" key="5">
    <source>
        <dbReference type="ARBA" id="ARBA00023163"/>
    </source>
</evidence>
<dbReference type="EMBL" id="CP002380">
    <property type="protein sequence ID" value="ADX75201.1"/>
    <property type="molecule type" value="Genomic_DNA"/>
</dbReference>
<dbReference type="SUPFAM" id="SSF88659">
    <property type="entry name" value="Sigma3 and sigma4 domains of RNA polymerase sigma factors"/>
    <property type="match status" value="1"/>
</dbReference>
<dbReference type="InterPro" id="IPR013325">
    <property type="entry name" value="RNA_pol_sigma_r2"/>
</dbReference>
<keyword evidence="4" id="KW-0238">DNA-binding</keyword>
<evidence type="ECO:0000259" key="7">
    <source>
        <dbReference type="Pfam" id="PF08281"/>
    </source>
</evidence>
<evidence type="ECO:0000256" key="1">
    <source>
        <dbReference type="ARBA" id="ARBA00010641"/>
    </source>
</evidence>
<gene>
    <name evidence="8" type="ordered locus">Asphe3_41360</name>
</gene>
<dbReference type="eggNOG" id="COG1595">
    <property type="taxonomic scope" value="Bacteria"/>
</dbReference>
<keyword evidence="5" id="KW-0804">Transcription</keyword>
<organism evidence="8 9">
    <name type="scientific">Pseudarthrobacter phenanthrenivorans (strain DSM 18606 / JCM 16027 / LMG 23796 / Sphe3)</name>
    <name type="common">Arthrobacter phenanthrenivorans</name>
    <dbReference type="NCBI Taxonomy" id="930171"/>
    <lineage>
        <taxon>Bacteria</taxon>
        <taxon>Bacillati</taxon>
        <taxon>Actinomycetota</taxon>
        <taxon>Actinomycetes</taxon>
        <taxon>Micrococcales</taxon>
        <taxon>Micrococcaceae</taxon>
        <taxon>Pseudarthrobacter</taxon>
    </lineage>
</organism>
<keyword evidence="8" id="KW-0614">Plasmid</keyword>
<dbReference type="AlphaFoldDB" id="F0MCF0"/>
<dbReference type="GO" id="GO:0016987">
    <property type="term" value="F:sigma factor activity"/>
    <property type="evidence" value="ECO:0007669"/>
    <property type="project" value="UniProtKB-KW"/>
</dbReference>
<evidence type="ECO:0000313" key="8">
    <source>
        <dbReference type="EMBL" id="ADX75201.1"/>
    </source>
</evidence>
<dbReference type="InterPro" id="IPR007627">
    <property type="entry name" value="RNA_pol_sigma70_r2"/>
</dbReference>
<evidence type="ECO:0000313" key="9">
    <source>
        <dbReference type="Proteomes" id="UP000008639"/>
    </source>
</evidence>
<dbReference type="InterPro" id="IPR013324">
    <property type="entry name" value="RNA_pol_sigma_r3/r4-like"/>
</dbReference>
<dbReference type="Gene3D" id="1.10.1740.10">
    <property type="match status" value="1"/>
</dbReference>
<dbReference type="InterPro" id="IPR014284">
    <property type="entry name" value="RNA_pol_sigma-70_dom"/>
</dbReference>
<dbReference type="OrthoDB" id="3747638at2"/>
<dbReference type="Pfam" id="PF08281">
    <property type="entry name" value="Sigma70_r4_2"/>
    <property type="match status" value="1"/>
</dbReference>
<dbReference type="SUPFAM" id="SSF88946">
    <property type="entry name" value="Sigma2 domain of RNA polymerase sigma factors"/>
    <property type="match status" value="1"/>
</dbReference>
<evidence type="ECO:0000256" key="4">
    <source>
        <dbReference type="ARBA" id="ARBA00023125"/>
    </source>
</evidence>
<dbReference type="KEGG" id="apn:Asphe3_41360"/>
<evidence type="ECO:0000256" key="2">
    <source>
        <dbReference type="ARBA" id="ARBA00023015"/>
    </source>
</evidence>
<dbReference type="PANTHER" id="PTHR43133:SF8">
    <property type="entry name" value="RNA POLYMERASE SIGMA FACTOR HI_1459-RELATED"/>
    <property type="match status" value="1"/>
</dbReference>
<name>F0MCF0_PSEPM</name>
<keyword evidence="3" id="KW-0731">Sigma factor</keyword>
<dbReference type="HOGENOM" id="CLU_047691_3_0_11"/>
<dbReference type="InterPro" id="IPR036388">
    <property type="entry name" value="WH-like_DNA-bd_sf"/>
</dbReference>
<geneLocation type="plasmid" evidence="8 9">
    <name>pASPHE301</name>
</geneLocation>
<dbReference type="RefSeq" id="WP_013603066.1">
    <property type="nucleotide sequence ID" value="NC_015146.1"/>
</dbReference>
<dbReference type="Gene3D" id="1.10.10.10">
    <property type="entry name" value="Winged helix-like DNA-binding domain superfamily/Winged helix DNA-binding domain"/>
    <property type="match status" value="1"/>
</dbReference>
<dbReference type="Proteomes" id="UP000008639">
    <property type="component" value="Plasmid pASPHE301"/>
</dbReference>
<sequence>MGTVNSADEELWARSLAGDSAAFSALYRRHRDRVFRHAYRISVGHHTAEDVTATAFLELWRLRNKVRLVDGSILPWLLVTTVNVARNNSRALRRHQKLVQSLPRSEDAPDVMEEFFAGSPQDALNKELSEALRSLNLTDRQLVSLVVFEGYTLASAAKLLAITPSAAKTRMHRARQRMKLSVEHSYVPAMEGNQS</sequence>
<evidence type="ECO:0000256" key="3">
    <source>
        <dbReference type="ARBA" id="ARBA00023082"/>
    </source>
</evidence>
<dbReference type="InterPro" id="IPR039425">
    <property type="entry name" value="RNA_pol_sigma-70-like"/>
</dbReference>
<protein>
    <submittedName>
        <fullName evidence="8">RNA polymerase sigma factor, sigma-70 family</fullName>
    </submittedName>
</protein>
<dbReference type="PANTHER" id="PTHR43133">
    <property type="entry name" value="RNA POLYMERASE ECF-TYPE SIGMA FACTO"/>
    <property type="match status" value="1"/>
</dbReference>
<dbReference type="CDD" id="cd06171">
    <property type="entry name" value="Sigma70_r4"/>
    <property type="match status" value="1"/>
</dbReference>
<evidence type="ECO:0000259" key="6">
    <source>
        <dbReference type="Pfam" id="PF04542"/>
    </source>
</evidence>
<feature type="domain" description="RNA polymerase sigma factor 70 region 4 type 2" evidence="7">
    <location>
        <begin position="127"/>
        <end position="178"/>
    </location>
</feature>
<dbReference type="GO" id="GO:0003677">
    <property type="term" value="F:DNA binding"/>
    <property type="evidence" value="ECO:0007669"/>
    <property type="project" value="UniProtKB-KW"/>
</dbReference>
<feature type="domain" description="RNA polymerase sigma-70 region 2" evidence="6">
    <location>
        <begin position="26"/>
        <end position="94"/>
    </location>
</feature>
<keyword evidence="2" id="KW-0805">Transcription regulation</keyword>
<dbReference type="GO" id="GO:0006352">
    <property type="term" value="P:DNA-templated transcription initiation"/>
    <property type="evidence" value="ECO:0007669"/>
    <property type="project" value="InterPro"/>
</dbReference>
<comment type="similarity">
    <text evidence="1">Belongs to the sigma-70 factor family. ECF subfamily.</text>
</comment>
<dbReference type="Pfam" id="PF04542">
    <property type="entry name" value="Sigma70_r2"/>
    <property type="match status" value="1"/>
</dbReference>
<dbReference type="InterPro" id="IPR013249">
    <property type="entry name" value="RNA_pol_sigma70_r4_t2"/>
</dbReference>
<proteinExistence type="inferred from homology"/>
<accession>F0MCF0</accession>
<dbReference type="NCBIfam" id="TIGR02937">
    <property type="entry name" value="sigma70-ECF"/>
    <property type="match status" value="1"/>
</dbReference>